<dbReference type="PANTHER" id="PTHR32060:SF30">
    <property type="entry name" value="CARBOXY-TERMINAL PROCESSING PROTEASE CTPA"/>
    <property type="match status" value="1"/>
</dbReference>
<dbReference type="InterPro" id="IPR005151">
    <property type="entry name" value="Tail-specific_protease"/>
</dbReference>
<gene>
    <name evidence="2" type="ORF">V2H41_06275</name>
</gene>
<accession>A0ABU7RFT4</accession>
<evidence type="ECO:0000313" key="2">
    <source>
        <dbReference type="EMBL" id="MEE6186874.1"/>
    </source>
</evidence>
<dbReference type="Gene3D" id="3.30.750.170">
    <property type="match status" value="1"/>
</dbReference>
<dbReference type="Gene3D" id="2.30.42.10">
    <property type="match status" value="1"/>
</dbReference>
<dbReference type="Pfam" id="PF03572">
    <property type="entry name" value="Peptidase_S41"/>
    <property type="match status" value="1"/>
</dbReference>
<dbReference type="RefSeq" id="WP_330974283.1">
    <property type="nucleotide sequence ID" value="NZ_JAZGLY010000003.1"/>
</dbReference>
<dbReference type="SUPFAM" id="SSF52096">
    <property type="entry name" value="ClpP/crotonase"/>
    <property type="match status" value="1"/>
</dbReference>
<evidence type="ECO:0000313" key="3">
    <source>
        <dbReference type="Proteomes" id="UP001357452"/>
    </source>
</evidence>
<name>A0ABU7RFT4_9BACT</name>
<dbReference type="PANTHER" id="PTHR32060">
    <property type="entry name" value="TAIL-SPECIFIC PROTEASE"/>
    <property type="match status" value="1"/>
</dbReference>
<dbReference type="SUPFAM" id="SSF50156">
    <property type="entry name" value="PDZ domain-like"/>
    <property type="match status" value="1"/>
</dbReference>
<dbReference type="InterPro" id="IPR029045">
    <property type="entry name" value="ClpP/crotonase-like_dom_sf"/>
</dbReference>
<evidence type="ECO:0000259" key="1">
    <source>
        <dbReference type="Pfam" id="PF03572"/>
    </source>
</evidence>
<feature type="domain" description="Tail specific protease" evidence="1">
    <location>
        <begin position="238"/>
        <end position="400"/>
    </location>
</feature>
<comment type="caution">
    <text evidence="2">The sequence shown here is derived from an EMBL/GenBank/DDBJ whole genome shotgun (WGS) entry which is preliminary data.</text>
</comment>
<dbReference type="Gene3D" id="3.90.226.10">
    <property type="entry name" value="2-enoyl-CoA Hydratase, Chain A, domain 1"/>
    <property type="match status" value="1"/>
</dbReference>
<proteinExistence type="predicted"/>
<dbReference type="EMBL" id="JAZGLY010000003">
    <property type="protein sequence ID" value="MEE6186874.1"/>
    <property type="molecule type" value="Genomic_DNA"/>
</dbReference>
<dbReference type="Proteomes" id="UP001357452">
    <property type="component" value="Unassembled WGS sequence"/>
</dbReference>
<dbReference type="PROSITE" id="PS51257">
    <property type="entry name" value="PROKAR_LIPOPROTEIN"/>
    <property type="match status" value="1"/>
</dbReference>
<dbReference type="InterPro" id="IPR036034">
    <property type="entry name" value="PDZ_sf"/>
</dbReference>
<keyword evidence="3" id="KW-1185">Reference proteome</keyword>
<reference evidence="2 3" key="1">
    <citation type="submission" date="2024-01" db="EMBL/GenBank/DDBJ databases">
        <title>Niabella digestum sp. nov., isolated from waste digestion system.</title>
        <authorList>
            <person name="Zhang L."/>
        </authorList>
    </citation>
    <scope>NUCLEOTIDE SEQUENCE [LARGE SCALE GENOMIC DNA]</scope>
    <source>
        <strain evidence="2 3">A18</strain>
    </source>
</reference>
<protein>
    <submittedName>
        <fullName evidence="2">S41 family peptidase</fullName>
    </submittedName>
</protein>
<sequence length="497" mass="55807">MKRWILIVSVLLAAVACKKSEIVPPDTEDPTPQPSKNENELIADSVFLFSKEIYYWQDKIGSVTYDMFNPLQYLKPEALNTAKAVIGAVRNYNEWDKAKGYSYAENYSGDGASSKAAMVESSYGFDVKPAWKTRTPDAPIAANFEGWYVSYVYPDSDAGKKGVQRGMKLLSVDGTPMGNTAAAVAILNNMLYYETLKSVNAQFLKPNGDTLQVNISITSFVPNSLLYASIFTTPKSKKVGYLVYNFFDRLSDSKAQLDSLFNAFRAQHLDAVVIDLRYNRGGYTETQDYLTNHVAPLSAHNKLMYRYHFNSNLQTGNYTALKTRYPASRVFALDYASNNIKFNTLTSLNTDNIYIITSNETASSSELFINNLKPQLGDKLVLIGDDVTRGKPVGFFPIHLFKKVTFWTVSFMTKNGQDEAVPYEGFVPEYLVYDAVDRPWGDVSEECLSAAIKLVDGLEVPRSSHLIVPSRSIIPSPHSQRLRKERMTDNMLLTREE</sequence>
<organism evidence="2 3">
    <name type="scientific">Niabella digestorum</name>
    <dbReference type="NCBI Taxonomy" id="3117701"/>
    <lineage>
        <taxon>Bacteria</taxon>
        <taxon>Pseudomonadati</taxon>
        <taxon>Bacteroidota</taxon>
        <taxon>Chitinophagia</taxon>
        <taxon>Chitinophagales</taxon>
        <taxon>Chitinophagaceae</taxon>
        <taxon>Niabella</taxon>
    </lineage>
</organism>